<dbReference type="EMBL" id="WHJH01000021">
    <property type="protein sequence ID" value="NHZ90847.1"/>
    <property type="molecule type" value="Genomic_DNA"/>
</dbReference>
<reference evidence="1 2" key="1">
    <citation type="submission" date="2019-10" db="EMBL/GenBank/DDBJ databases">
        <title>Taxonomy of Antarctic Massilia spp.: description of Massilia rubra sp. nov., Massilia aquatica sp. nov., Massilia mucilaginosa sp. nov., Massilia frigida sp. nov. isolated from streams, lakes and regoliths.</title>
        <authorList>
            <person name="Holochova P."/>
            <person name="Sedlacek I."/>
            <person name="Kralova S."/>
            <person name="Maslanova I."/>
            <person name="Busse H.-J."/>
            <person name="Stankova E."/>
            <person name="Vrbovska V."/>
            <person name="Kovarovic V."/>
            <person name="Bartak M."/>
            <person name="Svec P."/>
            <person name="Pantucek R."/>
        </authorList>
    </citation>
    <scope>NUCLEOTIDE SEQUENCE [LARGE SCALE GENOMIC DNA]</scope>
    <source>
        <strain evidence="1 2">CCM 8733</strain>
    </source>
</reference>
<gene>
    <name evidence="1" type="ORF">F2P45_17720</name>
</gene>
<sequence length="103" mass="11488">MDTIIAKKDALERLQGLRFDEKHLTIWVTSTGCTGKEDFEIRVSKGTTGKITLSMDILRITPDLCKTTTHVVELNFSWEEIGLDPALLKNASVKVANPFGVLR</sequence>
<dbReference type="PROSITE" id="PS51257">
    <property type="entry name" value="PROKAR_LIPOPROTEIN"/>
    <property type="match status" value="1"/>
</dbReference>
<evidence type="ECO:0008006" key="3">
    <source>
        <dbReference type="Google" id="ProtNLM"/>
    </source>
</evidence>
<keyword evidence="2" id="KW-1185">Reference proteome</keyword>
<comment type="caution">
    <text evidence="1">The sequence shown here is derived from an EMBL/GenBank/DDBJ whole genome shotgun (WGS) entry which is preliminary data.</text>
</comment>
<dbReference type="RefSeq" id="WP_166877880.1">
    <property type="nucleotide sequence ID" value="NZ_WHJH01000021.1"/>
</dbReference>
<name>A0ABX0NVG4_9BURK</name>
<proteinExistence type="predicted"/>
<evidence type="ECO:0000313" key="2">
    <source>
        <dbReference type="Proteomes" id="UP000609726"/>
    </source>
</evidence>
<organism evidence="1 2">
    <name type="scientific">Massilia mucilaginosa</name>
    <dbReference type="NCBI Taxonomy" id="2609282"/>
    <lineage>
        <taxon>Bacteria</taxon>
        <taxon>Pseudomonadati</taxon>
        <taxon>Pseudomonadota</taxon>
        <taxon>Betaproteobacteria</taxon>
        <taxon>Burkholderiales</taxon>
        <taxon>Oxalobacteraceae</taxon>
        <taxon>Telluria group</taxon>
        <taxon>Massilia</taxon>
    </lineage>
</organism>
<evidence type="ECO:0000313" key="1">
    <source>
        <dbReference type="EMBL" id="NHZ90847.1"/>
    </source>
</evidence>
<dbReference type="Proteomes" id="UP000609726">
    <property type="component" value="Unassembled WGS sequence"/>
</dbReference>
<protein>
    <recommendedName>
        <fullName evidence="3">FeS cluster biogenesis domain-containing protein</fullName>
    </recommendedName>
</protein>
<accession>A0ABX0NVG4</accession>